<gene>
    <name evidence="4" type="ORF">ACFFIC_12690</name>
</gene>
<feature type="domain" description="Transglycosylase SLT" evidence="3">
    <location>
        <begin position="102"/>
        <end position="145"/>
    </location>
</feature>
<evidence type="ECO:0000313" key="4">
    <source>
        <dbReference type="EMBL" id="MFC0386390.1"/>
    </source>
</evidence>
<evidence type="ECO:0000256" key="2">
    <source>
        <dbReference type="SAM" id="SignalP"/>
    </source>
</evidence>
<name>A0ABV6IRZ7_9PROT</name>
<protein>
    <submittedName>
        <fullName evidence="4">Transglycosylase SLT domain-containing protein</fullName>
    </submittedName>
</protein>
<comment type="caution">
    <text evidence="4">The sequence shown here is derived from an EMBL/GenBank/DDBJ whole genome shotgun (WGS) entry which is preliminary data.</text>
</comment>
<dbReference type="EMBL" id="JBHLVZ010000032">
    <property type="protein sequence ID" value="MFC0386390.1"/>
    <property type="molecule type" value="Genomic_DNA"/>
</dbReference>
<dbReference type="RefSeq" id="WP_377050842.1">
    <property type="nucleotide sequence ID" value="NZ_JBHLVZ010000032.1"/>
</dbReference>
<dbReference type="InterPro" id="IPR008258">
    <property type="entry name" value="Transglycosylase_SLT_dom_1"/>
</dbReference>
<dbReference type="SUPFAM" id="SSF53955">
    <property type="entry name" value="Lysozyme-like"/>
    <property type="match status" value="1"/>
</dbReference>
<feature type="signal peptide" evidence="2">
    <location>
        <begin position="1"/>
        <end position="32"/>
    </location>
</feature>
<proteinExistence type="inferred from homology"/>
<sequence>MTPARCFTWLQRGMMGLSSLLVVLAVSTPVAAKRQEVARADVAHVRQRPATPAVRARAVGRLPDERRARTSSRTPYPVPRAVTRSADRNAAVVALAHAGRLSDVDPAVLHAIAGRESQFNPTAKNPLSSARGLMQFTRSTWLEVVRDFGARHDLGGYAAALRTDRQGNITARDPRVLARILRMRDDPQLAAVMASERIGQQRAALERELERPVTPTDLYLVHMLGPQGARRFLTELRRNPTASSVAVVGAAARPNPGVFERQGRSLPLSQVYQEVAELMQPRAASSLQASGTKQDEAVLTAALLASTTP</sequence>
<keyword evidence="2" id="KW-0732">Signal</keyword>
<dbReference type="Proteomes" id="UP001589789">
    <property type="component" value="Unassembled WGS sequence"/>
</dbReference>
<reference evidence="4 5" key="1">
    <citation type="submission" date="2024-09" db="EMBL/GenBank/DDBJ databases">
        <authorList>
            <person name="Sun Q."/>
            <person name="Mori K."/>
        </authorList>
    </citation>
    <scope>NUCLEOTIDE SEQUENCE [LARGE SCALE GENOMIC DNA]</scope>
    <source>
        <strain evidence="4 5">CCM 7468</strain>
    </source>
</reference>
<organism evidence="4 5">
    <name type="scientific">Muricoccus vinaceus</name>
    <dbReference type="NCBI Taxonomy" id="424704"/>
    <lineage>
        <taxon>Bacteria</taxon>
        <taxon>Pseudomonadati</taxon>
        <taxon>Pseudomonadota</taxon>
        <taxon>Alphaproteobacteria</taxon>
        <taxon>Acetobacterales</taxon>
        <taxon>Roseomonadaceae</taxon>
        <taxon>Muricoccus</taxon>
    </lineage>
</organism>
<dbReference type="Gene3D" id="1.10.530.10">
    <property type="match status" value="1"/>
</dbReference>
<evidence type="ECO:0000313" key="5">
    <source>
        <dbReference type="Proteomes" id="UP001589789"/>
    </source>
</evidence>
<dbReference type="InterPro" id="IPR023346">
    <property type="entry name" value="Lysozyme-like_dom_sf"/>
</dbReference>
<comment type="similarity">
    <text evidence="1">Belongs to the virb1 family.</text>
</comment>
<evidence type="ECO:0000259" key="3">
    <source>
        <dbReference type="Pfam" id="PF01464"/>
    </source>
</evidence>
<accession>A0ABV6IRZ7</accession>
<keyword evidence="5" id="KW-1185">Reference proteome</keyword>
<dbReference type="Pfam" id="PF01464">
    <property type="entry name" value="SLT"/>
    <property type="match status" value="1"/>
</dbReference>
<feature type="chain" id="PRO_5047105843" evidence="2">
    <location>
        <begin position="33"/>
        <end position="309"/>
    </location>
</feature>
<evidence type="ECO:0000256" key="1">
    <source>
        <dbReference type="ARBA" id="ARBA00009387"/>
    </source>
</evidence>